<organism evidence="3 4">
    <name type="scientific">Amycolatopsis suaedae</name>
    <dbReference type="NCBI Taxonomy" id="2510978"/>
    <lineage>
        <taxon>Bacteria</taxon>
        <taxon>Bacillati</taxon>
        <taxon>Actinomycetota</taxon>
        <taxon>Actinomycetes</taxon>
        <taxon>Pseudonocardiales</taxon>
        <taxon>Pseudonocardiaceae</taxon>
        <taxon>Amycolatopsis</taxon>
    </lineage>
</organism>
<feature type="domain" description="HTH merR-type" evidence="2">
    <location>
        <begin position="7"/>
        <end position="53"/>
    </location>
</feature>
<dbReference type="InterPro" id="IPR000551">
    <property type="entry name" value="MerR-type_HTH_dom"/>
</dbReference>
<dbReference type="SMART" id="SM00422">
    <property type="entry name" value="HTH_MERR"/>
    <property type="match status" value="1"/>
</dbReference>
<comment type="caution">
    <text evidence="3">The sequence shown here is derived from an EMBL/GenBank/DDBJ whole genome shotgun (WGS) entry which is preliminary data.</text>
</comment>
<dbReference type="EMBL" id="SFCC01000019">
    <property type="protein sequence ID" value="RZQ60115.1"/>
    <property type="molecule type" value="Genomic_DNA"/>
</dbReference>
<dbReference type="AlphaFoldDB" id="A0A4V2EL28"/>
<dbReference type="Pfam" id="PF13411">
    <property type="entry name" value="MerR_1"/>
    <property type="match status" value="1"/>
</dbReference>
<evidence type="ECO:0000313" key="3">
    <source>
        <dbReference type="EMBL" id="RZQ60115.1"/>
    </source>
</evidence>
<dbReference type="PROSITE" id="PS50937">
    <property type="entry name" value="HTH_MERR_2"/>
    <property type="match status" value="1"/>
</dbReference>
<dbReference type="RefSeq" id="WP_130479101.1">
    <property type="nucleotide sequence ID" value="NZ_SFCC01000019.1"/>
</dbReference>
<dbReference type="GO" id="GO:0003700">
    <property type="term" value="F:DNA-binding transcription factor activity"/>
    <property type="evidence" value="ECO:0007669"/>
    <property type="project" value="InterPro"/>
</dbReference>
<sequence>MSTGRMAVTIGEAAALFGLAPSTLRYWERCGVLTPPPRRDGRRVYDEADLRRIGVAYLCCVTGMMPLDRAAVVTSGAADLEVWQETVREQIVEADRAIRQLTAARQYLAHLLSCESDDMASCPVLDGELIARTPRGRVTAPDLVTAARAREGDEMAVDGDERCAWCGAPLQQPERGRRRRFCSHACRQRGYRRRTVIEST</sequence>
<evidence type="ECO:0000313" key="4">
    <source>
        <dbReference type="Proteomes" id="UP000292003"/>
    </source>
</evidence>
<dbReference type="PANTHER" id="PTHR30204:SF97">
    <property type="entry name" value="MERR FAMILY REGULATORY PROTEIN"/>
    <property type="match status" value="1"/>
</dbReference>
<dbReference type="Proteomes" id="UP000292003">
    <property type="component" value="Unassembled WGS sequence"/>
</dbReference>
<dbReference type="InterPro" id="IPR009061">
    <property type="entry name" value="DNA-bd_dom_put_sf"/>
</dbReference>
<gene>
    <name evidence="3" type="ORF">EWH70_30920</name>
</gene>
<dbReference type="PANTHER" id="PTHR30204">
    <property type="entry name" value="REDOX-CYCLING DRUG-SENSING TRANSCRIPTIONAL ACTIVATOR SOXR"/>
    <property type="match status" value="1"/>
</dbReference>
<dbReference type="InterPro" id="IPR047057">
    <property type="entry name" value="MerR_fam"/>
</dbReference>
<dbReference type="Gene3D" id="1.10.1660.10">
    <property type="match status" value="1"/>
</dbReference>
<dbReference type="GO" id="GO:0003677">
    <property type="term" value="F:DNA binding"/>
    <property type="evidence" value="ECO:0007669"/>
    <property type="project" value="UniProtKB-KW"/>
</dbReference>
<name>A0A4V2EL28_9PSEU</name>
<proteinExistence type="predicted"/>
<protein>
    <submittedName>
        <fullName evidence="3">MerR family transcriptional regulator</fullName>
    </submittedName>
</protein>
<evidence type="ECO:0000256" key="1">
    <source>
        <dbReference type="ARBA" id="ARBA00023125"/>
    </source>
</evidence>
<reference evidence="3 4" key="1">
    <citation type="submission" date="2019-02" db="EMBL/GenBank/DDBJ databases">
        <title>Draft genome sequence of Amycolatopsis sp. 8-3EHSu isolated from roots of Suaeda maritima.</title>
        <authorList>
            <person name="Duangmal K."/>
            <person name="Chantavorakit T."/>
        </authorList>
    </citation>
    <scope>NUCLEOTIDE SEQUENCE [LARGE SCALE GENOMIC DNA]</scope>
    <source>
        <strain evidence="3 4">8-3EHSu</strain>
    </source>
</reference>
<accession>A0A4V2EL28</accession>
<dbReference type="OrthoDB" id="9802039at2"/>
<keyword evidence="1" id="KW-0238">DNA-binding</keyword>
<evidence type="ECO:0000259" key="2">
    <source>
        <dbReference type="PROSITE" id="PS50937"/>
    </source>
</evidence>
<keyword evidence="4" id="KW-1185">Reference proteome</keyword>
<dbReference type="SUPFAM" id="SSF46955">
    <property type="entry name" value="Putative DNA-binding domain"/>
    <property type="match status" value="1"/>
</dbReference>